<name>A0A378PX46_MORBO</name>
<gene>
    <name evidence="4" type="ORF">LP092_07235</name>
    <name evidence="3" type="ORF">LP092_08675</name>
    <name evidence="1" type="ORF">NCTC9426_01912</name>
    <name evidence="2" type="ORF">NCTC9426_02143</name>
</gene>
<reference evidence="1 5" key="1">
    <citation type="submission" date="2018-06" db="EMBL/GenBank/DDBJ databases">
        <authorList>
            <consortium name="Pathogen Informatics"/>
            <person name="Doyle S."/>
        </authorList>
    </citation>
    <scope>NUCLEOTIDE SEQUENCE [LARGE SCALE GENOMIC DNA]</scope>
    <source>
        <strain evidence="1 5">NCTC9426</strain>
    </source>
</reference>
<proteinExistence type="predicted"/>
<dbReference type="Proteomes" id="UP000254133">
    <property type="component" value="Unassembled WGS sequence"/>
</dbReference>
<keyword evidence="6" id="KW-1185">Reference proteome</keyword>
<evidence type="ECO:0000313" key="4">
    <source>
        <dbReference type="EMBL" id="UZA04508.1"/>
    </source>
</evidence>
<dbReference type="EMBL" id="CP087830">
    <property type="protein sequence ID" value="UZA02071.1"/>
    <property type="molecule type" value="Genomic_DNA"/>
</dbReference>
<dbReference type="RefSeq" id="WP_079326170.1">
    <property type="nucleotide sequence ID" value="NZ_CP087791.1"/>
</dbReference>
<organism evidence="1 5">
    <name type="scientific">Moraxella bovis</name>
    <dbReference type="NCBI Taxonomy" id="476"/>
    <lineage>
        <taxon>Bacteria</taxon>
        <taxon>Pseudomonadati</taxon>
        <taxon>Pseudomonadota</taxon>
        <taxon>Gammaproteobacteria</taxon>
        <taxon>Moraxellales</taxon>
        <taxon>Moraxellaceae</taxon>
        <taxon>Moraxella</taxon>
    </lineage>
</organism>
<protein>
    <submittedName>
        <fullName evidence="1">Uncharacterized protein</fullName>
    </submittedName>
</protein>
<accession>A0A378PX46</accession>
<evidence type="ECO:0000313" key="5">
    <source>
        <dbReference type="Proteomes" id="UP000254133"/>
    </source>
</evidence>
<dbReference type="EMBL" id="UGPZ01000003">
    <property type="protein sequence ID" value="STY93193.1"/>
    <property type="molecule type" value="Genomic_DNA"/>
</dbReference>
<evidence type="ECO:0000313" key="1">
    <source>
        <dbReference type="EMBL" id="STY93193.1"/>
    </source>
</evidence>
<reference evidence="3" key="2">
    <citation type="journal article" date="2022" name="BMC Microbiol.">
        <title>Whole genome sequencing of Moraxella bovis strains from North America reveals two genotypes with different genetic determinants.</title>
        <authorList>
            <person name="Wynn E.L."/>
            <person name="Hille M.M."/>
            <person name="Loy J.D."/>
            <person name="Schuller G."/>
            <person name="Kuhn K.L."/>
            <person name="Dickey A.M."/>
            <person name="Bono J.L."/>
            <person name="Clawson M.L."/>
        </authorList>
    </citation>
    <scope>NUCLEOTIDE SEQUENCE</scope>
    <source>
        <strain evidence="3">SAM102599</strain>
    </source>
</reference>
<dbReference type="EMBL" id="CP087830">
    <property type="protein sequence ID" value="UZA04508.1"/>
    <property type="molecule type" value="Genomic_DNA"/>
</dbReference>
<dbReference type="AlphaFoldDB" id="A0A378PX46"/>
<dbReference type="Proteomes" id="UP001163632">
    <property type="component" value="Chromosome"/>
</dbReference>
<dbReference type="EMBL" id="UGPZ01000003">
    <property type="protein sequence ID" value="STY93414.1"/>
    <property type="molecule type" value="Genomic_DNA"/>
</dbReference>
<evidence type="ECO:0000313" key="2">
    <source>
        <dbReference type="EMBL" id="STY93414.1"/>
    </source>
</evidence>
<evidence type="ECO:0000313" key="3">
    <source>
        <dbReference type="EMBL" id="UZA02071.1"/>
    </source>
</evidence>
<sequence length="167" mass="19273">MSKKPKKQDDFRREIKKMIEKILELHKKSKPTVTETDGCFQIGCHLQEFYKLLTVIIGIDTRGHSCRNGVLINAKRYKDLTPFMLKYTQNFTKGENAEVLLYLCNQIISAVGVGYAMGFDMEKALNELVEHYGNTGFENGEIVETSADEWMKLRQLLEPYANKDEKK</sequence>
<evidence type="ECO:0000313" key="6">
    <source>
        <dbReference type="Proteomes" id="UP001163632"/>
    </source>
</evidence>